<evidence type="ECO:0000313" key="4">
    <source>
        <dbReference type="Proteomes" id="UP000618445"/>
    </source>
</evidence>
<accession>A0ABR8CC54</accession>
<dbReference type="PROSITE" id="PS51549">
    <property type="entry name" value="DM13"/>
    <property type="match status" value="1"/>
</dbReference>
<name>A0ABR8CC54_9CYAN</name>
<protein>
    <submittedName>
        <fullName evidence="3">DM13 domain-containing protein</fullName>
    </submittedName>
</protein>
<proteinExistence type="predicted"/>
<keyword evidence="4" id="KW-1185">Reference proteome</keyword>
<feature type="domain" description="DM13" evidence="2">
    <location>
        <begin position="42"/>
        <end position="153"/>
    </location>
</feature>
<sequence length="153" mass="16634">MLGCASIPTNAPKSSQAEASSTPIASASKETNTKANTKLRSGSFISGEHTTNGKASIIQENGNYFIELDQTFKTSENGPDLFVVLHRSPNILNVSKPPDYAIAEGDYALIAPLKSFNGKQRYEIPKDIQIDNYQSIAVWCRKFNATFGFAPLS</sequence>
<evidence type="ECO:0000259" key="2">
    <source>
        <dbReference type="PROSITE" id="PS51549"/>
    </source>
</evidence>
<dbReference type="EMBL" id="JACJQY010000027">
    <property type="protein sequence ID" value="MBD2318327.1"/>
    <property type="molecule type" value="Genomic_DNA"/>
</dbReference>
<organism evidence="3 4">
    <name type="scientific">Phormidium tenue FACHB-1050</name>
    <dbReference type="NCBI Taxonomy" id="2692857"/>
    <lineage>
        <taxon>Bacteria</taxon>
        <taxon>Bacillati</taxon>
        <taxon>Cyanobacteriota</taxon>
        <taxon>Cyanophyceae</taxon>
        <taxon>Oscillatoriophycideae</taxon>
        <taxon>Oscillatoriales</taxon>
        <taxon>Oscillatoriaceae</taxon>
        <taxon>Phormidium</taxon>
    </lineage>
</organism>
<dbReference type="Proteomes" id="UP000618445">
    <property type="component" value="Unassembled WGS sequence"/>
</dbReference>
<feature type="region of interest" description="Disordered" evidence="1">
    <location>
        <begin position="1"/>
        <end position="33"/>
    </location>
</feature>
<dbReference type="Pfam" id="PF10517">
    <property type="entry name" value="DM13"/>
    <property type="match status" value="1"/>
</dbReference>
<evidence type="ECO:0000256" key="1">
    <source>
        <dbReference type="SAM" id="MobiDB-lite"/>
    </source>
</evidence>
<gene>
    <name evidence="3" type="ORF">H6G05_15915</name>
</gene>
<reference evidence="3 4" key="1">
    <citation type="journal article" date="2020" name="ISME J.">
        <title>Comparative genomics reveals insights into cyanobacterial evolution and habitat adaptation.</title>
        <authorList>
            <person name="Chen M.Y."/>
            <person name="Teng W.K."/>
            <person name="Zhao L."/>
            <person name="Hu C.X."/>
            <person name="Zhou Y.K."/>
            <person name="Han B.P."/>
            <person name="Song L.R."/>
            <person name="Shu W.S."/>
        </authorList>
    </citation>
    <scope>NUCLEOTIDE SEQUENCE [LARGE SCALE GENOMIC DNA]</scope>
    <source>
        <strain evidence="3 4">FACHB-1050</strain>
    </source>
</reference>
<evidence type="ECO:0000313" key="3">
    <source>
        <dbReference type="EMBL" id="MBD2318327.1"/>
    </source>
</evidence>
<dbReference type="InterPro" id="IPR019545">
    <property type="entry name" value="DM13_domain"/>
</dbReference>
<comment type="caution">
    <text evidence="3">The sequence shown here is derived from an EMBL/GenBank/DDBJ whole genome shotgun (WGS) entry which is preliminary data.</text>
</comment>
<feature type="compositionally biased region" description="Polar residues" evidence="1">
    <location>
        <begin position="7"/>
        <end position="33"/>
    </location>
</feature>